<evidence type="ECO:0000313" key="3">
    <source>
        <dbReference type="Proteomes" id="UP000798808"/>
    </source>
</evidence>
<dbReference type="Proteomes" id="UP000798808">
    <property type="component" value="Unassembled WGS sequence"/>
</dbReference>
<evidence type="ECO:0000313" key="2">
    <source>
        <dbReference type="EMBL" id="MTI25297.1"/>
    </source>
</evidence>
<sequence>MKYIVIGLGNFGSTLSIALTEMGFEVIAVDNDMRKVNEFKERVTHTICLDSGDKAAMETLPLKDSDAVIVAIGEDFGASVLTTAILKQLGAKKIIGRAISDLHQTVIEAIGVEEIIRPEEESAHRLSKRFQIKGVVDSFEISEDYNIVETEVPEEYIGKTVQETNFRAEFNLNILTVIRMVKKENIIGQSSLKRKVLGVVTPNTTFEKGDILVIFGNNKDIKRCLSSE</sequence>
<dbReference type="InterPro" id="IPR050721">
    <property type="entry name" value="Trk_Ktr_HKT_K-transport"/>
</dbReference>
<proteinExistence type="predicted"/>
<comment type="caution">
    <text evidence="2">The sequence shown here is derived from an EMBL/GenBank/DDBJ whole genome shotgun (WGS) entry which is preliminary data.</text>
</comment>
<accession>A0ABW9RME5</accession>
<dbReference type="InterPro" id="IPR003148">
    <property type="entry name" value="RCK_N"/>
</dbReference>
<dbReference type="Gene3D" id="3.30.70.1450">
    <property type="entry name" value="Regulator of K+ conductance, C-terminal domain"/>
    <property type="match status" value="1"/>
</dbReference>
<feature type="domain" description="RCK C-terminal" evidence="1">
    <location>
        <begin position="134"/>
        <end position="228"/>
    </location>
</feature>
<dbReference type="EMBL" id="SMLW01000502">
    <property type="protein sequence ID" value="MTI25297.1"/>
    <property type="molecule type" value="Genomic_DNA"/>
</dbReference>
<evidence type="ECO:0000259" key="1">
    <source>
        <dbReference type="PROSITE" id="PS51202"/>
    </source>
</evidence>
<dbReference type="SUPFAM" id="SSF116726">
    <property type="entry name" value="TrkA C-terminal domain-like"/>
    <property type="match status" value="1"/>
</dbReference>
<dbReference type="Pfam" id="PF02080">
    <property type="entry name" value="TrkA_C"/>
    <property type="match status" value="1"/>
</dbReference>
<dbReference type="PROSITE" id="PS51202">
    <property type="entry name" value="RCK_C"/>
    <property type="match status" value="1"/>
</dbReference>
<dbReference type="PANTHER" id="PTHR43833">
    <property type="entry name" value="POTASSIUM CHANNEL PROTEIN 2-RELATED-RELATED"/>
    <property type="match status" value="1"/>
</dbReference>
<gene>
    <name evidence="2" type="ORF">E1163_10120</name>
</gene>
<dbReference type="Pfam" id="PF02254">
    <property type="entry name" value="TrkA_N"/>
    <property type="match status" value="1"/>
</dbReference>
<reference evidence="2 3" key="1">
    <citation type="submission" date="2019-02" db="EMBL/GenBank/DDBJ databases">
        <authorList>
            <person name="Goldberg S.R."/>
            <person name="Haltli B.A."/>
            <person name="Correa H."/>
            <person name="Russell K.G."/>
        </authorList>
    </citation>
    <scope>NUCLEOTIDE SEQUENCE [LARGE SCALE GENOMIC DNA]</scope>
    <source>
        <strain evidence="2 3">JCM 16186</strain>
    </source>
</reference>
<dbReference type="RefSeq" id="WP_155171330.1">
    <property type="nucleotide sequence ID" value="NZ_BAAAFL010000010.1"/>
</dbReference>
<dbReference type="InterPro" id="IPR036721">
    <property type="entry name" value="RCK_C_sf"/>
</dbReference>
<organism evidence="2 3">
    <name type="scientific">Fulvivirga kasyanovii</name>
    <dbReference type="NCBI Taxonomy" id="396812"/>
    <lineage>
        <taxon>Bacteria</taxon>
        <taxon>Pseudomonadati</taxon>
        <taxon>Bacteroidota</taxon>
        <taxon>Cytophagia</taxon>
        <taxon>Cytophagales</taxon>
        <taxon>Fulvivirgaceae</taxon>
        <taxon>Fulvivirga</taxon>
    </lineage>
</organism>
<keyword evidence="3" id="KW-1185">Reference proteome</keyword>
<dbReference type="InterPro" id="IPR006037">
    <property type="entry name" value="RCK_C"/>
</dbReference>
<dbReference type="PANTHER" id="PTHR43833:SF7">
    <property type="entry name" value="KTR SYSTEM POTASSIUM UPTAKE PROTEIN C"/>
    <property type="match status" value="1"/>
</dbReference>
<dbReference type="Gene3D" id="3.40.50.720">
    <property type="entry name" value="NAD(P)-binding Rossmann-like Domain"/>
    <property type="match status" value="1"/>
</dbReference>
<dbReference type="SUPFAM" id="SSF51735">
    <property type="entry name" value="NAD(P)-binding Rossmann-fold domains"/>
    <property type="match status" value="1"/>
</dbReference>
<protein>
    <submittedName>
        <fullName evidence="2">TrkA family potassium uptake protein</fullName>
    </submittedName>
</protein>
<dbReference type="InterPro" id="IPR036291">
    <property type="entry name" value="NAD(P)-bd_dom_sf"/>
</dbReference>
<name>A0ABW9RME5_9BACT</name>